<accession>A0A2U9P481</accession>
<keyword evidence="2" id="KW-1185">Reference proteome</keyword>
<gene>
    <name evidence="1" type="ORF">DMT42_21310</name>
</gene>
<dbReference type="EMBL" id="CP029788">
    <property type="protein sequence ID" value="AWT44579.1"/>
    <property type="molecule type" value="Genomic_DNA"/>
</dbReference>
<dbReference type="AlphaFoldDB" id="A0A2U9P481"/>
<sequence length="118" mass="12939">MGIDLELHSARPAHRNWRKSRATLLRSSYEHGDALAELLGSFRQLGVAGRLAGVDPYGDTLMNEQEAAAALREIQEVRDIPEFRDADGLRRLDALDALAGMLEQCAGTPGSYVWFAGD</sequence>
<dbReference type="OrthoDB" id="3873104at2"/>
<dbReference type="RefSeq" id="WP_110629480.1">
    <property type="nucleotide sequence ID" value="NZ_CP029788.1"/>
</dbReference>
<name>A0A2U9P481_STRAS</name>
<dbReference type="Proteomes" id="UP000247634">
    <property type="component" value="Chromosome"/>
</dbReference>
<proteinExistence type="predicted"/>
<evidence type="ECO:0000313" key="1">
    <source>
        <dbReference type="EMBL" id="AWT44579.1"/>
    </source>
</evidence>
<reference evidence="1 2" key="1">
    <citation type="submission" date="2018-06" db="EMBL/GenBank/DDBJ databases">
        <title>The complete genome sequence of a nosiheptide producer Streptomyces actuosus ATCC 25421: deducing the ability of producing a new class III lantibiotics.</title>
        <authorList>
            <person name="Liu W."/>
            <person name="Sun F."/>
            <person name="Hu Y."/>
        </authorList>
    </citation>
    <scope>NUCLEOTIDE SEQUENCE [LARGE SCALE GENOMIC DNA]</scope>
    <source>
        <strain evidence="1 2">ATCC 25421</strain>
    </source>
</reference>
<protein>
    <submittedName>
        <fullName evidence="1">Uncharacterized protein</fullName>
    </submittedName>
</protein>
<dbReference type="KEGG" id="sact:DMT42_21310"/>
<organism evidence="1 2">
    <name type="scientific">Streptomyces actuosus</name>
    <dbReference type="NCBI Taxonomy" id="1885"/>
    <lineage>
        <taxon>Bacteria</taxon>
        <taxon>Bacillati</taxon>
        <taxon>Actinomycetota</taxon>
        <taxon>Actinomycetes</taxon>
        <taxon>Kitasatosporales</taxon>
        <taxon>Streptomycetaceae</taxon>
        <taxon>Streptomyces</taxon>
    </lineage>
</organism>
<evidence type="ECO:0000313" key="2">
    <source>
        <dbReference type="Proteomes" id="UP000247634"/>
    </source>
</evidence>